<dbReference type="AlphaFoldDB" id="A0A1F7JAX9"/>
<dbReference type="CDD" id="cd05403">
    <property type="entry name" value="NT_KNTase_like"/>
    <property type="match status" value="1"/>
</dbReference>
<dbReference type="InterPro" id="IPR043519">
    <property type="entry name" value="NT_sf"/>
</dbReference>
<comment type="cofactor">
    <cofactor evidence="1">
        <name>Mg(2+)</name>
        <dbReference type="ChEBI" id="CHEBI:18420"/>
    </cofactor>
</comment>
<gene>
    <name evidence="9" type="ORF">A2966_04665</name>
</gene>
<evidence type="ECO:0000313" key="9">
    <source>
        <dbReference type="EMBL" id="OGK52772.1"/>
    </source>
</evidence>
<keyword evidence="5" id="KW-0547">Nucleotide-binding</keyword>
<dbReference type="GO" id="GO:0046872">
    <property type="term" value="F:metal ion binding"/>
    <property type="evidence" value="ECO:0007669"/>
    <property type="project" value="UniProtKB-KW"/>
</dbReference>
<dbReference type="STRING" id="1802067.A2966_04665"/>
<evidence type="ECO:0000256" key="2">
    <source>
        <dbReference type="ARBA" id="ARBA00022679"/>
    </source>
</evidence>
<keyword evidence="7" id="KW-0460">Magnesium</keyword>
<dbReference type="Pfam" id="PF18765">
    <property type="entry name" value="Polbeta"/>
    <property type="match status" value="1"/>
</dbReference>
<evidence type="ECO:0000259" key="8">
    <source>
        <dbReference type="Pfam" id="PF18765"/>
    </source>
</evidence>
<proteinExistence type="predicted"/>
<protein>
    <recommendedName>
        <fullName evidence="8">Polymerase beta nucleotidyltransferase domain-containing protein</fullName>
    </recommendedName>
</protein>
<keyword evidence="2" id="KW-0808">Transferase</keyword>
<feature type="domain" description="Polymerase beta nucleotidyltransferase" evidence="8">
    <location>
        <begin position="15"/>
        <end position="94"/>
    </location>
</feature>
<dbReference type="SUPFAM" id="SSF81301">
    <property type="entry name" value="Nucleotidyltransferase"/>
    <property type="match status" value="1"/>
</dbReference>
<comment type="caution">
    <text evidence="9">The sequence shown here is derived from an EMBL/GenBank/DDBJ whole genome shotgun (WGS) entry which is preliminary data.</text>
</comment>
<evidence type="ECO:0000256" key="3">
    <source>
        <dbReference type="ARBA" id="ARBA00022695"/>
    </source>
</evidence>
<evidence type="ECO:0000256" key="5">
    <source>
        <dbReference type="ARBA" id="ARBA00022741"/>
    </source>
</evidence>
<dbReference type="GO" id="GO:0005524">
    <property type="term" value="F:ATP binding"/>
    <property type="evidence" value="ECO:0007669"/>
    <property type="project" value="UniProtKB-KW"/>
</dbReference>
<dbReference type="PANTHER" id="PTHR33571">
    <property type="entry name" value="SSL8005 PROTEIN"/>
    <property type="match status" value="1"/>
</dbReference>
<dbReference type="InterPro" id="IPR052038">
    <property type="entry name" value="Type-VII_TA_antitoxin"/>
</dbReference>
<evidence type="ECO:0000256" key="4">
    <source>
        <dbReference type="ARBA" id="ARBA00022723"/>
    </source>
</evidence>
<dbReference type="Proteomes" id="UP000176480">
    <property type="component" value="Unassembled WGS sequence"/>
</dbReference>
<organism evidence="9 10">
    <name type="scientific">Candidatus Roizmanbacteria bacterium RIFCSPLOWO2_01_FULL_41_22</name>
    <dbReference type="NCBI Taxonomy" id="1802067"/>
    <lineage>
        <taxon>Bacteria</taxon>
        <taxon>Candidatus Roizmaniibacteriota</taxon>
    </lineage>
</organism>
<dbReference type="PANTHER" id="PTHR33571:SF14">
    <property type="entry name" value="PROTEIN ADENYLYLTRANSFERASE MJ0435-RELATED"/>
    <property type="match status" value="1"/>
</dbReference>
<sequence length="98" mass="11035">MTNTQNTVEQLVHDIKIVLKTHPVKRASLFGSYVSGDNKTTSDVDLLVELEKGKSLLDLIGLQQDLEEKLNKKFDVITYNSIIPLLKSSILKNQLKIL</sequence>
<reference evidence="9 10" key="1">
    <citation type="journal article" date="2016" name="Nat. Commun.">
        <title>Thousands of microbial genomes shed light on interconnected biogeochemical processes in an aquifer system.</title>
        <authorList>
            <person name="Anantharaman K."/>
            <person name="Brown C.T."/>
            <person name="Hug L.A."/>
            <person name="Sharon I."/>
            <person name="Castelle C.J."/>
            <person name="Probst A.J."/>
            <person name="Thomas B.C."/>
            <person name="Singh A."/>
            <person name="Wilkins M.J."/>
            <person name="Karaoz U."/>
            <person name="Brodie E.L."/>
            <person name="Williams K.H."/>
            <person name="Hubbard S.S."/>
            <person name="Banfield J.F."/>
        </authorList>
    </citation>
    <scope>NUCLEOTIDE SEQUENCE [LARGE SCALE GENOMIC DNA]</scope>
</reference>
<name>A0A1F7JAX9_9BACT</name>
<evidence type="ECO:0000313" key="10">
    <source>
        <dbReference type="Proteomes" id="UP000176480"/>
    </source>
</evidence>
<dbReference type="Gene3D" id="3.30.460.10">
    <property type="entry name" value="Beta Polymerase, domain 2"/>
    <property type="match status" value="1"/>
</dbReference>
<keyword evidence="3" id="KW-0548">Nucleotidyltransferase</keyword>
<keyword evidence="4" id="KW-0479">Metal-binding</keyword>
<dbReference type="GO" id="GO:0016779">
    <property type="term" value="F:nucleotidyltransferase activity"/>
    <property type="evidence" value="ECO:0007669"/>
    <property type="project" value="UniProtKB-KW"/>
</dbReference>
<dbReference type="EMBL" id="MGAR01000001">
    <property type="protein sequence ID" value="OGK52772.1"/>
    <property type="molecule type" value="Genomic_DNA"/>
</dbReference>
<accession>A0A1F7JAX9</accession>
<evidence type="ECO:0000256" key="1">
    <source>
        <dbReference type="ARBA" id="ARBA00001946"/>
    </source>
</evidence>
<evidence type="ECO:0000256" key="7">
    <source>
        <dbReference type="ARBA" id="ARBA00022842"/>
    </source>
</evidence>
<evidence type="ECO:0000256" key="6">
    <source>
        <dbReference type="ARBA" id="ARBA00022840"/>
    </source>
</evidence>
<keyword evidence="6" id="KW-0067">ATP-binding</keyword>
<dbReference type="InterPro" id="IPR041633">
    <property type="entry name" value="Polbeta"/>
</dbReference>